<feature type="transmembrane region" description="Helical" evidence="6">
    <location>
        <begin position="6"/>
        <end position="26"/>
    </location>
</feature>
<feature type="domain" description="ABC3 transporter permease C-terminal" evidence="7">
    <location>
        <begin position="891"/>
        <end position="1010"/>
    </location>
</feature>
<feature type="transmembrane region" description="Helical" evidence="6">
    <location>
        <begin position="463"/>
        <end position="484"/>
    </location>
</feature>
<proteinExistence type="predicted"/>
<evidence type="ECO:0000256" key="2">
    <source>
        <dbReference type="ARBA" id="ARBA00022475"/>
    </source>
</evidence>
<keyword evidence="2" id="KW-1003">Cell membrane</keyword>
<feature type="transmembrane region" description="Helical" evidence="6">
    <location>
        <begin position="432"/>
        <end position="451"/>
    </location>
</feature>
<sequence>MKPYLTNLFYFMIHKICHFLTLFKTNIIRSIRLVRTSYCNYCIGCCSVSVVFVITCTLLSILSTTPLVYLRLSEQKNGQIDMIITPSSDSGGIVLNFTEINKVVHTATPRWIGSAKFFSGDCSFGFEENDNDWIYYGNSSDIHENCELDECFTKYCSSSRHVSGSLIALKTKQEKQIGLGEKWGFEPLKENEIYLPRRISNQLLLKEGDELYVSISNETVYPLLIEYHDIISNQYLNNSEPPRHFILKLKLKGSYDSDEGKFGGKEQGILEFDFFIKTIQSNIPRHLTNLNDYLDKLNMNEYCDQIIVNVPTPREKYYLSNDYNNLQNEVTTYLSNVLLKLGYQDLQSSTPVLSELSQYKYVNVILGMIVEIAIIVLLVLSILLVHSLLTINIESQQHSIRIQRTIGATRLNLTFQLFVNSLFYAIPSLITGSILSTIIFFFVSLITKPIFSIPITFLPSTKGIFVAIFLTFLVPIISIIFPLYSVLHRTLTTRPSTVLEITIKRSNTSYFSPLTVFIGLFTTCFGFSTYILLPRSILALNLSTMFTIFSLLIICLLVGSILLIINIIPIIERLLLYLFYFWDTAGLSLTIKNLLSHKARNKKTSLLFALSLGFILFFYSSFTSEIGTLSQTIIKSKGTEMYIVGLKSKFNTTQELNEAMRSVMEKAEGLEEVLGVTLDFDGIDQVHPKYFGMSTLGQGVILRENYVAILPTTFEVMNQKFLKVKHRMNVESVGDMSDSSIGKIMYTSNGLYKVIMGTNIKELSYADDKRLLVCASTNPERTNVLGVMGLFTYGVEASSTPKYTLSDSPLLTWQDLLISLPEYVRYTNGYITSIDEIPITRIYLKLIDSTEDTANKVKQKLVTSKFDAIIVASELSGIRTIQNIMVFYFVFVTVVALATSFFSILSSMYSNIEEQKHEIAVLRAIGVGRFLLLRTYLAESFVVIFSASLMGMIIGSLIGFTMTLQIILFTQTPVEYTFPTLLLIIVVISAILFALISTVLPLIPVLKKQPMELLRETNE</sequence>
<evidence type="ECO:0000313" key="8">
    <source>
        <dbReference type="EMBL" id="GAT92544.1"/>
    </source>
</evidence>
<accession>A0A175JGE5</accession>
<reference evidence="8 9" key="1">
    <citation type="submission" date="2016-05" db="EMBL/GenBank/DDBJ databases">
        <title>First whole genome sequencing of Entamoeba histolytica HM1:IMSS-clone-6.</title>
        <authorList>
            <person name="Mukherjee Avik.K."/>
            <person name="Izumyama S."/>
            <person name="Nakada-Tsukui K."/>
            <person name="Nozaki T."/>
        </authorList>
    </citation>
    <scope>NUCLEOTIDE SEQUENCE [LARGE SCALE GENOMIC DNA]</scope>
    <source>
        <strain evidence="8 9">HM1:IMSS clone 6</strain>
    </source>
</reference>
<evidence type="ECO:0000256" key="6">
    <source>
        <dbReference type="SAM" id="Phobius"/>
    </source>
</evidence>
<organism evidence="8 9">
    <name type="scientific">Entamoeba histolytica</name>
    <dbReference type="NCBI Taxonomy" id="5759"/>
    <lineage>
        <taxon>Eukaryota</taxon>
        <taxon>Amoebozoa</taxon>
        <taxon>Evosea</taxon>
        <taxon>Archamoebae</taxon>
        <taxon>Mastigamoebida</taxon>
        <taxon>Entamoebidae</taxon>
        <taxon>Entamoeba</taxon>
    </lineage>
</organism>
<dbReference type="GO" id="GO:0005886">
    <property type="term" value="C:plasma membrane"/>
    <property type="evidence" value="ECO:0007669"/>
    <property type="project" value="UniProtKB-SubCell"/>
</dbReference>
<feature type="transmembrane region" description="Helical" evidence="6">
    <location>
        <begin position="510"/>
        <end position="533"/>
    </location>
</feature>
<evidence type="ECO:0000256" key="3">
    <source>
        <dbReference type="ARBA" id="ARBA00022692"/>
    </source>
</evidence>
<feature type="transmembrane region" description="Helical" evidence="6">
    <location>
        <begin position="361"/>
        <end position="385"/>
    </location>
</feature>
<dbReference type="Pfam" id="PF02687">
    <property type="entry name" value="FtsX"/>
    <property type="match status" value="2"/>
</dbReference>
<dbReference type="AlphaFoldDB" id="A0A175JGE5"/>
<name>A0A175JGE5_ENTHI</name>
<feature type="transmembrane region" description="Helical" evidence="6">
    <location>
        <begin position="606"/>
        <end position="622"/>
    </location>
</feature>
<dbReference type="VEuPathDB" id="AmoebaDB:EHI5A_001690"/>
<feature type="transmembrane region" description="Helical" evidence="6">
    <location>
        <begin position="943"/>
        <end position="969"/>
    </location>
</feature>
<evidence type="ECO:0000313" key="9">
    <source>
        <dbReference type="Proteomes" id="UP000078387"/>
    </source>
</evidence>
<comment type="subcellular location">
    <subcellularLocation>
        <location evidence="1">Cell membrane</location>
        <topology evidence="1">Multi-pass membrane protein</topology>
    </subcellularLocation>
</comment>
<feature type="transmembrane region" description="Helical" evidence="6">
    <location>
        <begin position="920"/>
        <end position="937"/>
    </location>
</feature>
<feature type="transmembrane region" description="Helical" evidence="6">
    <location>
        <begin position="981"/>
        <end position="1003"/>
    </location>
</feature>
<dbReference type="PANTHER" id="PTHR32522:SF3">
    <property type="entry name" value="ABC3 TRANSPORTER PERMEASE PROTEIN DOMAIN-CONTAINING PROTEIN"/>
    <property type="match status" value="1"/>
</dbReference>
<dbReference type="Proteomes" id="UP000078387">
    <property type="component" value="Unassembled WGS sequence"/>
</dbReference>
<evidence type="ECO:0000259" key="7">
    <source>
        <dbReference type="Pfam" id="PF02687"/>
    </source>
</evidence>
<comment type="caution">
    <text evidence="8">The sequence shown here is derived from an EMBL/GenBank/DDBJ whole genome shotgun (WGS) entry which is preliminary data.</text>
</comment>
<gene>
    <name evidence="8" type="ORF">CL6EHI_182810</name>
</gene>
<evidence type="ECO:0000256" key="5">
    <source>
        <dbReference type="ARBA" id="ARBA00023136"/>
    </source>
</evidence>
<dbReference type="InterPro" id="IPR003838">
    <property type="entry name" value="ABC3_permease_C"/>
</dbReference>
<dbReference type="eggNOG" id="ENOG502QQQ7">
    <property type="taxonomic scope" value="Eukaryota"/>
</dbReference>
<dbReference type="VEuPathDB" id="AmoebaDB:EHI_182810"/>
<dbReference type="VEuPathDB" id="AmoebaDB:KM1_002400"/>
<protein>
    <recommendedName>
        <fullName evidence="7">ABC3 transporter permease C-terminal domain-containing protein</fullName>
    </recommendedName>
</protein>
<dbReference type="VEuPathDB" id="AmoebaDB:EHI8A_040170"/>
<dbReference type="EMBL" id="BDEQ01000001">
    <property type="protein sequence ID" value="GAT92544.1"/>
    <property type="molecule type" value="Genomic_DNA"/>
</dbReference>
<feature type="transmembrane region" description="Helical" evidence="6">
    <location>
        <begin position="885"/>
        <end position="908"/>
    </location>
</feature>
<feature type="transmembrane region" description="Helical" evidence="6">
    <location>
        <begin position="545"/>
        <end position="568"/>
    </location>
</feature>
<evidence type="ECO:0000256" key="4">
    <source>
        <dbReference type="ARBA" id="ARBA00022989"/>
    </source>
</evidence>
<feature type="transmembrane region" description="Helical" evidence="6">
    <location>
        <begin position="38"/>
        <end position="62"/>
    </location>
</feature>
<evidence type="ECO:0000256" key="1">
    <source>
        <dbReference type="ARBA" id="ARBA00004651"/>
    </source>
</evidence>
<keyword evidence="3 6" id="KW-0812">Transmembrane</keyword>
<keyword evidence="5 6" id="KW-0472">Membrane</keyword>
<dbReference type="PANTHER" id="PTHR32522">
    <property type="match status" value="1"/>
</dbReference>
<feature type="domain" description="ABC3 transporter permease C-terminal" evidence="7">
    <location>
        <begin position="372"/>
        <end position="489"/>
    </location>
</feature>
<dbReference type="VEuPathDB" id="AmoebaDB:EHI7A_021540"/>
<keyword evidence="4 6" id="KW-1133">Transmembrane helix</keyword>